<reference evidence="1 2" key="1">
    <citation type="submission" date="2016-11" db="EMBL/GenBank/DDBJ databases">
        <title>Whole Genome Sequencing of Mucilaginibacter polytrichastri RG4-7(T) isolated from the moss sample.</title>
        <authorList>
            <person name="Li Y."/>
        </authorList>
    </citation>
    <scope>NUCLEOTIDE SEQUENCE [LARGE SCALE GENOMIC DNA]</scope>
    <source>
        <strain evidence="1 2">RG4-7</strain>
    </source>
</reference>
<dbReference type="RefSeq" id="WP_074490643.1">
    <property type="nucleotide sequence ID" value="NZ_FPAM01000010.1"/>
</dbReference>
<name>A0A1Q6A252_9SPHI</name>
<dbReference type="Proteomes" id="UP000186720">
    <property type="component" value="Unassembled WGS sequence"/>
</dbReference>
<accession>A0A1Q6A252</accession>
<evidence type="ECO:0000313" key="2">
    <source>
        <dbReference type="Proteomes" id="UP000186720"/>
    </source>
</evidence>
<organism evidence="1 2">
    <name type="scientific">Mucilaginibacter polytrichastri</name>
    <dbReference type="NCBI Taxonomy" id="1302689"/>
    <lineage>
        <taxon>Bacteria</taxon>
        <taxon>Pseudomonadati</taxon>
        <taxon>Bacteroidota</taxon>
        <taxon>Sphingobacteriia</taxon>
        <taxon>Sphingobacteriales</taxon>
        <taxon>Sphingobacteriaceae</taxon>
        <taxon>Mucilaginibacter</taxon>
    </lineage>
</organism>
<dbReference type="AlphaFoldDB" id="A0A1Q6A252"/>
<sequence length="619" mass="71166">MSQEIEQDYFYELSIGTFPYLELFRNNELYSSFLFAEFKKISARPKLHLYFKEFISDEEWSKAMTAGKATVVKPGNYPVAASMVAMSDTEKRANEIIRDFQQMIIKNTVEPQYCGRHLEDSETIKLLRTIVNKIDEFKKYVVLDKNVDNYRGYATASISNIITLTNKLQIPGLGQELLSALLDSGESNDAQLQILLYLRPNEDSEGIRVRYNVLKTLADELLNKELTLNKSELQSFAIPNFNQPTFSVPGQKPKITLVDRVLRELALILTIYESQFKKFDNQVQFPYPLILNEKGEDGIDGRYIQNFDLLSNTEIFNIQDFKEQMTQRFEVANNLTLFHNQLAELEANATTAVEYYETKLTRGNTIVDDFLVDHARPFQERIDDLEKNMAVVKVYDHQIDSIYFGANLSTLETNIAGRGNYPFRYLADNFTLAQICSRVIDFARKFKVNEKSEQNNNQDTSIRYFSFDLNNYRFSNDPNLTAQENEQSIWKYRQIVLETIFISKFKKTTAENLAEFLDHQYRMTPAPKQAFVELVEKLGNANLHSTFQGSSIPKADAFRVWITEKKSGFHGNAGINHLNLYVNTLNVEASLQINKVVAENGGQVNIADLIQQIEPPKTS</sequence>
<comment type="caution">
    <text evidence="1">The sequence shown here is derived from an EMBL/GenBank/DDBJ whole genome shotgun (WGS) entry which is preliminary data.</text>
</comment>
<gene>
    <name evidence="1" type="ORF">RG47T_3561</name>
</gene>
<evidence type="ECO:0000313" key="1">
    <source>
        <dbReference type="EMBL" id="OKS88097.1"/>
    </source>
</evidence>
<proteinExistence type="predicted"/>
<protein>
    <submittedName>
        <fullName evidence="1">Uncharacterized protein</fullName>
    </submittedName>
</protein>
<keyword evidence="2" id="KW-1185">Reference proteome</keyword>
<dbReference type="EMBL" id="MPPL01000001">
    <property type="protein sequence ID" value="OKS88097.1"/>
    <property type="molecule type" value="Genomic_DNA"/>
</dbReference>
<dbReference type="OrthoDB" id="10019483at2"/>